<evidence type="ECO:0000256" key="2">
    <source>
        <dbReference type="SAM" id="MobiDB-lite"/>
    </source>
</evidence>
<feature type="compositionally biased region" description="Low complexity" evidence="2">
    <location>
        <begin position="35"/>
        <end position="46"/>
    </location>
</feature>
<accession>A0ABP0GD03</accession>
<evidence type="ECO:0000313" key="3">
    <source>
        <dbReference type="EMBL" id="CAK8689663.1"/>
    </source>
</evidence>
<feature type="coiled-coil region" evidence="1">
    <location>
        <begin position="238"/>
        <end position="273"/>
    </location>
</feature>
<reference evidence="3 4" key="1">
    <citation type="submission" date="2024-02" db="EMBL/GenBank/DDBJ databases">
        <authorList>
            <person name="Daric V."/>
            <person name="Darras S."/>
        </authorList>
    </citation>
    <scope>NUCLEOTIDE SEQUENCE [LARGE SCALE GENOMIC DNA]</scope>
</reference>
<name>A0ABP0GD03_CLALP</name>
<proteinExistence type="predicted"/>
<comment type="caution">
    <text evidence="3">The sequence shown here is derived from an EMBL/GenBank/DDBJ whole genome shotgun (WGS) entry which is preliminary data.</text>
</comment>
<protein>
    <submittedName>
        <fullName evidence="3">Uncharacterized protein</fullName>
    </submittedName>
</protein>
<keyword evidence="4" id="KW-1185">Reference proteome</keyword>
<organism evidence="3 4">
    <name type="scientific">Clavelina lepadiformis</name>
    <name type="common">Light-bulb sea squirt</name>
    <name type="synonym">Ascidia lepadiformis</name>
    <dbReference type="NCBI Taxonomy" id="159417"/>
    <lineage>
        <taxon>Eukaryota</taxon>
        <taxon>Metazoa</taxon>
        <taxon>Chordata</taxon>
        <taxon>Tunicata</taxon>
        <taxon>Ascidiacea</taxon>
        <taxon>Aplousobranchia</taxon>
        <taxon>Clavelinidae</taxon>
        <taxon>Clavelina</taxon>
    </lineage>
</organism>
<feature type="compositionally biased region" description="Polar residues" evidence="2">
    <location>
        <begin position="1"/>
        <end position="21"/>
    </location>
</feature>
<dbReference type="Proteomes" id="UP001642483">
    <property type="component" value="Unassembled WGS sequence"/>
</dbReference>
<evidence type="ECO:0000313" key="4">
    <source>
        <dbReference type="Proteomes" id="UP001642483"/>
    </source>
</evidence>
<evidence type="ECO:0000256" key="1">
    <source>
        <dbReference type="SAM" id="Coils"/>
    </source>
</evidence>
<sequence length="308" mass="36057">MDRDSVSTQNSAWKSTLANQDSIEDKSKRIGNGGQQQKQCKRQTMQNKSYETSVSSDNKIRSSQDSSNYRSECDEESCEQNGKSKNETFALKLSLVEAKLPRKCYTGDGINSIDGKKQVKKNNLMKPKMNFEDIKTSKVSFYCNHKTDTNAQNSPNHKLQNFAKVRPKTEGHSDGKLHLNVNVYRRAESALTCNDLKRYRHMYYRTTNKEKSTEVIYKDKTWHQARKTRIRQKIDEIRKRKNLEMENATRRKLNENQEAAERQKQQLRYVRNKHTVAKEKRFATQHVKWKFVKKDSVNRSMYGLPNDA</sequence>
<feature type="compositionally biased region" description="Polar residues" evidence="2">
    <location>
        <begin position="47"/>
        <end position="70"/>
    </location>
</feature>
<feature type="region of interest" description="Disordered" evidence="2">
    <location>
        <begin position="1"/>
        <end position="80"/>
    </location>
</feature>
<gene>
    <name evidence="3" type="ORF">CVLEPA_LOCUS21634</name>
</gene>
<dbReference type="EMBL" id="CAWYQH010000108">
    <property type="protein sequence ID" value="CAK8689663.1"/>
    <property type="molecule type" value="Genomic_DNA"/>
</dbReference>
<keyword evidence="1" id="KW-0175">Coiled coil</keyword>